<comment type="caution">
    <text evidence="4">The sequence shown here is derived from an EMBL/GenBank/DDBJ whole genome shotgun (WGS) entry which is preliminary data.</text>
</comment>
<dbReference type="SUPFAM" id="SSF57701">
    <property type="entry name" value="Zn2/Cys6 DNA-binding domain"/>
    <property type="match status" value="1"/>
</dbReference>
<dbReference type="PROSITE" id="PS00463">
    <property type="entry name" value="ZN2_CY6_FUNGAL_1"/>
    <property type="match status" value="1"/>
</dbReference>
<dbReference type="CDD" id="cd00067">
    <property type="entry name" value="GAL4"/>
    <property type="match status" value="1"/>
</dbReference>
<dbReference type="Proteomes" id="UP000766486">
    <property type="component" value="Unassembled WGS sequence"/>
</dbReference>
<dbReference type="CDD" id="cd12148">
    <property type="entry name" value="fungal_TF_MHR"/>
    <property type="match status" value="1"/>
</dbReference>
<dbReference type="PROSITE" id="PS50048">
    <property type="entry name" value="ZN2_CY6_FUNGAL_2"/>
    <property type="match status" value="1"/>
</dbReference>
<reference evidence="4 5" key="1">
    <citation type="submission" date="2019-06" db="EMBL/GenBank/DDBJ databases">
        <authorList>
            <person name="Broberg M."/>
        </authorList>
    </citation>
    <scope>NUCLEOTIDE SEQUENCE [LARGE SCALE GENOMIC DNA]</scope>
</reference>
<evidence type="ECO:0000313" key="5">
    <source>
        <dbReference type="Proteomes" id="UP000766486"/>
    </source>
</evidence>
<dbReference type="Pfam" id="PF04082">
    <property type="entry name" value="Fungal_trans"/>
    <property type="match status" value="1"/>
</dbReference>
<dbReference type="InterPro" id="IPR052783">
    <property type="entry name" value="Metabolic/Drug-Res_Regulator"/>
</dbReference>
<dbReference type="InterPro" id="IPR001138">
    <property type="entry name" value="Zn2Cys6_DnaBD"/>
</dbReference>
<proteinExistence type="predicted"/>
<dbReference type="InterPro" id="IPR036864">
    <property type="entry name" value="Zn2-C6_fun-type_DNA-bd_sf"/>
</dbReference>
<dbReference type="PANTHER" id="PTHR47655">
    <property type="entry name" value="QUINIC ACID UTILIZATION ACTIVATOR"/>
    <property type="match status" value="1"/>
</dbReference>
<feature type="domain" description="Zn(2)-C6 fungal-type" evidence="3">
    <location>
        <begin position="18"/>
        <end position="48"/>
    </location>
</feature>
<keyword evidence="2" id="KW-0539">Nucleus</keyword>
<dbReference type="EMBL" id="CABFNS010000945">
    <property type="protein sequence ID" value="VUC37334.1"/>
    <property type="molecule type" value="Genomic_DNA"/>
</dbReference>
<dbReference type="SMART" id="SM00066">
    <property type="entry name" value="GAL4"/>
    <property type="match status" value="1"/>
</dbReference>
<protein>
    <recommendedName>
        <fullName evidence="3">Zn(2)-C6 fungal-type domain-containing protein</fullName>
    </recommendedName>
</protein>
<dbReference type="Gene3D" id="4.10.240.10">
    <property type="entry name" value="Zn(2)-C6 fungal-type DNA-binding domain"/>
    <property type="match status" value="1"/>
</dbReference>
<accession>A0ABY6V0T3</accession>
<keyword evidence="1" id="KW-0479">Metal-binding</keyword>
<name>A0ABY6V0T3_BIOOC</name>
<evidence type="ECO:0000259" key="3">
    <source>
        <dbReference type="PROSITE" id="PS50048"/>
    </source>
</evidence>
<dbReference type="Pfam" id="PF00172">
    <property type="entry name" value="Zn_clus"/>
    <property type="match status" value="1"/>
</dbReference>
<sequence>MVANKVNKEQKRQRILQACNLCRLKKRRCDGISPKCENCRIRGLECEFTPEQSKKRGLPAGRHRKLMHHKILSEFLLGGLLERVPAMEEMMREILDRGENMLVSERSRLRGRWRQCTAYTPFHGHLANTVFVGDQETYDAHFDDSPDSQSNDISLNNYSSPEHFNAPVQMISPDYALLTAYASFHDILLRQASPRDIASVDMTKTIPEANQLLKQYFDTYHCSLPVLDKTYLLRFFHDPKILVSPNSEDRQHYLNQGISIILWSACALGSPLEGNNNHIQSSRRRAIGLVTAGRSSESSAIERVLVLLLLVSDLLREGAWLQARDVISLACDISMRHSLFADEPGETWQQHIQAKRRRKVWAGCFLLDTLVASVLHVSPRTQAHNCSVPTISDEEWEEWDEWVFQGPTEMIRRAPGRLAHMFNNYLSSTVFHGSRRMDGTKAGIESLLASYNILKQDLEVWVEGLPEDLRNAVLGIGSNIEKAQPSYVLELAIAYNAFLAFASDGLASFVGTCGIAQECLDWFSGVSEAATQARNQVFLLSGRHAALYGPRTRHPTLNAILQLVRSPGSIGSQDSKYGAGSTLETNVAMDTAFTASTGSLSFLNNPMPTSSPTVLWQNHLRYGEEAFSNELVSTDSFAITPDDADTPHNTPPFEQW</sequence>
<evidence type="ECO:0000256" key="1">
    <source>
        <dbReference type="ARBA" id="ARBA00022723"/>
    </source>
</evidence>
<organism evidence="4 5">
    <name type="scientific">Bionectria ochroleuca</name>
    <name type="common">Gliocladium roseum</name>
    <dbReference type="NCBI Taxonomy" id="29856"/>
    <lineage>
        <taxon>Eukaryota</taxon>
        <taxon>Fungi</taxon>
        <taxon>Dikarya</taxon>
        <taxon>Ascomycota</taxon>
        <taxon>Pezizomycotina</taxon>
        <taxon>Sordariomycetes</taxon>
        <taxon>Hypocreomycetidae</taxon>
        <taxon>Hypocreales</taxon>
        <taxon>Bionectriaceae</taxon>
        <taxon>Clonostachys</taxon>
    </lineage>
</organism>
<keyword evidence="5" id="KW-1185">Reference proteome</keyword>
<evidence type="ECO:0000256" key="2">
    <source>
        <dbReference type="ARBA" id="ARBA00023242"/>
    </source>
</evidence>
<evidence type="ECO:0000313" key="4">
    <source>
        <dbReference type="EMBL" id="VUC37334.1"/>
    </source>
</evidence>
<dbReference type="InterPro" id="IPR007219">
    <property type="entry name" value="XnlR_reg_dom"/>
</dbReference>
<dbReference type="PANTHER" id="PTHR47655:SF2">
    <property type="entry name" value="QUINIC ACID UTILIZATION ACTIVATOR"/>
    <property type="match status" value="1"/>
</dbReference>
<gene>
    <name evidence="4" type="ORF">CLO192961_LOCUS468760</name>
</gene>